<feature type="region of interest" description="Disordered" evidence="2">
    <location>
        <begin position="684"/>
        <end position="807"/>
    </location>
</feature>
<feature type="region of interest" description="Disordered" evidence="2">
    <location>
        <begin position="2908"/>
        <end position="2958"/>
    </location>
</feature>
<feature type="compositionally biased region" description="Basic and acidic residues" evidence="2">
    <location>
        <begin position="2366"/>
        <end position="2437"/>
    </location>
</feature>
<feature type="compositionally biased region" description="Polar residues" evidence="2">
    <location>
        <begin position="3125"/>
        <end position="3134"/>
    </location>
</feature>
<accession>A0ABM3J8Z2</accession>
<feature type="region of interest" description="Disordered" evidence="2">
    <location>
        <begin position="3207"/>
        <end position="3235"/>
    </location>
</feature>
<feature type="compositionally biased region" description="Polar residues" evidence="2">
    <location>
        <begin position="1774"/>
        <end position="1783"/>
    </location>
</feature>
<organism evidence="4 5">
    <name type="scientific">Bactrocera dorsalis</name>
    <name type="common">Oriental fruit fly</name>
    <name type="synonym">Dacus dorsalis</name>
    <dbReference type="NCBI Taxonomy" id="27457"/>
    <lineage>
        <taxon>Eukaryota</taxon>
        <taxon>Metazoa</taxon>
        <taxon>Ecdysozoa</taxon>
        <taxon>Arthropoda</taxon>
        <taxon>Hexapoda</taxon>
        <taxon>Insecta</taxon>
        <taxon>Pterygota</taxon>
        <taxon>Neoptera</taxon>
        <taxon>Endopterygota</taxon>
        <taxon>Diptera</taxon>
        <taxon>Brachycera</taxon>
        <taxon>Muscomorpha</taxon>
        <taxon>Tephritoidea</taxon>
        <taxon>Tephritidae</taxon>
        <taxon>Bactrocera</taxon>
        <taxon>Bactrocera</taxon>
    </lineage>
</organism>
<feature type="region of interest" description="Disordered" evidence="2">
    <location>
        <begin position="2763"/>
        <end position="2782"/>
    </location>
</feature>
<feature type="domain" description="Rab-GAP TBC" evidence="3">
    <location>
        <begin position="212"/>
        <end position="416"/>
    </location>
</feature>
<dbReference type="GeneID" id="105224597"/>
<feature type="compositionally biased region" description="Basic and acidic residues" evidence="2">
    <location>
        <begin position="2340"/>
        <end position="2356"/>
    </location>
</feature>
<feature type="compositionally biased region" description="Basic and acidic residues" evidence="2">
    <location>
        <begin position="2540"/>
        <end position="2558"/>
    </location>
</feature>
<feature type="compositionally biased region" description="Basic and acidic residues" evidence="2">
    <location>
        <begin position="2266"/>
        <end position="2280"/>
    </location>
</feature>
<keyword evidence="4" id="KW-1185">Reference proteome</keyword>
<feature type="region of interest" description="Disordered" evidence="2">
    <location>
        <begin position="2200"/>
        <end position="2221"/>
    </location>
</feature>
<evidence type="ECO:0000313" key="4">
    <source>
        <dbReference type="Proteomes" id="UP001652620"/>
    </source>
</evidence>
<keyword evidence="1" id="KW-0175">Coiled coil</keyword>
<feature type="region of interest" description="Disordered" evidence="2">
    <location>
        <begin position="2657"/>
        <end position="2745"/>
    </location>
</feature>
<dbReference type="InterPro" id="IPR000195">
    <property type="entry name" value="Rab-GAP-TBC_dom"/>
</dbReference>
<feature type="compositionally biased region" description="Basic and acidic residues" evidence="2">
    <location>
        <begin position="1576"/>
        <end position="1585"/>
    </location>
</feature>
<gene>
    <name evidence="5" type="primary">LOC105224597</name>
</gene>
<dbReference type="Pfam" id="PF15733">
    <property type="entry name" value="DUF4682"/>
    <property type="match status" value="1"/>
</dbReference>
<feature type="compositionally biased region" description="Polar residues" evidence="2">
    <location>
        <begin position="2930"/>
        <end position="2956"/>
    </location>
</feature>
<evidence type="ECO:0000313" key="5">
    <source>
        <dbReference type="RefSeq" id="XP_049305694.1"/>
    </source>
</evidence>
<feature type="compositionally biased region" description="Basic and acidic residues" evidence="2">
    <location>
        <begin position="2912"/>
        <end position="2929"/>
    </location>
</feature>
<proteinExistence type="predicted"/>
<feature type="compositionally biased region" description="Basic and acidic residues" evidence="2">
    <location>
        <begin position="1472"/>
        <end position="1511"/>
    </location>
</feature>
<dbReference type="SUPFAM" id="SSF47923">
    <property type="entry name" value="Ypt/Rab-GAP domain of gyp1p"/>
    <property type="match status" value="2"/>
</dbReference>
<feature type="compositionally biased region" description="Basic and acidic residues" evidence="2">
    <location>
        <begin position="1797"/>
        <end position="1806"/>
    </location>
</feature>
<feature type="compositionally biased region" description="Basic and acidic residues" evidence="2">
    <location>
        <begin position="1368"/>
        <end position="1379"/>
    </location>
</feature>
<feature type="compositionally biased region" description="Basic and acidic residues" evidence="2">
    <location>
        <begin position="3107"/>
        <end position="3116"/>
    </location>
</feature>
<feature type="compositionally biased region" description="Basic and acidic residues" evidence="2">
    <location>
        <begin position="1214"/>
        <end position="1233"/>
    </location>
</feature>
<feature type="compositionally biased region" description="Pro residues" evidence="2">
    <location>
        <begin position="617"/>
        <end position="626"/>
    </location>
</feature>
<feature type="compositionally biased region" description="Polar residues" evidence="2">
    <location>
        <begin position="1285"/>
        <end position="1296"/>
    </location>
</feature>
<feature type="compositionally biased region" description="Polar residues" evidence="2">
    <location>
        <begin position="1512"/>
        <end position="1524"/>
    </location>
</feature>
<feature type="compositionally biased region" description="Polar residues" evidence="2">
    <location>
        <begin position="1619"/>
        <end position="1639"/>
    </location>
</feature>
<feature type="compositionally biased region" description="Basic and acidic residues" evidence="2">
    <location>
        <begin position="1814"/>
        <end position="1827"/>
    </location>
</feature>
<protein>
    <submittedName>
        <fullName evidence="5">Titin</fullName>
    </submittedName>
</protein>
<evidence type="ECO:0000256" key="2">
    <source>
        <dbReference type="SAM" id="MobiDB-lite"/>
    </source>
</evidence>
<feature type="compositionally biased region" description="Polar residues" evidence="2">
    <location>
        <begin position="2301"/>
        <end position="2311"/>
    </location>
</feature>
<dbReference type="PANTHER" id="PTHR13399:SF2">
    <property type="entry name" value="TRANSLOCON-ASSOCIATED PROTEIN SUBUNIT GAMMA"/>
    <property type="match status" value="1"/>
</dbReference>
<feature type="compositionally biased region" description="Basic and acidic residues" evidence="2">
    <location>
        <begin position="2290"/>
        <end position="2300"/>
    </location>
</feature>
<reference evidence="5" key="2">
    <citation type="submission" date="2025-08" db="UniProtKB">
        <authorList>
            <consortium name="RefSeq"/>
        </authorList>
    </citation>
    <scope>IDENTIFICATION</scope>
    <source>
        <tissue evidence="5">Adult</tissue>
    </source>
</reference>
<feature type="compositionally biased region" description="Polar residues" evidence="2">
    <location>
        <begin position="2074"/>
        <end position="2085"/>
    </location>
</feature>
<feature type="region of interest" description="Disordered" evidence="2">
    <location>
        <begin position="610"/>
        <end position="648"/>
    </location>
</feature>
<feature type="region of interest" description="Disordered" evidence="2">
    <location>
        <begin position="2266"/>
        <end position="2437"/>
    </location>
</feature>
<feature type="region of interest" description="Disordered" evidence="2">
    <location>
        <begin position="1198"/>
        <end position="1233"/>
    </location>
</feature>
<feature type="compositionally biased region" description="Basic and acidic residues" evidence="2">
    <location>
        <begin position="1418"/>
        <end position="1442"/>
    </location>
</feature>
<evidence type="ECO:0000259" key="3">
    <source>
        <dbReference type="PROSITE" id="PS50086"/>
    </source>
</evidence>
<feature type="compositionally biased region" description="Basic and acidic residues" evidence="2">
    <location>
        <begin position="1859"/>
        <end position="1905"/>
    </location>
</feature>
<feature type="region of interest" description="Disordered" evidence="2">
    <location>
        <begin position="1771"/>
        <end position="1938"/>
    </location>
</feature>
<dbReference type="Gene3D" id="1.10.8.270">
    <property type="entry name" value="putative rabgap domain of human tbc1 domain family member 14 like domains"/>
    <property type="match status" value="1"/>
</dbReference>
<dbReference type="RefSeq" id="XP_049305694.1">
    <property type="nucleotide sequence ID" value="XM_049449737.1"/>
</dbReference>
<feature type="compositionally biased region" description="Low complexity" evidence="2">
    <location>
        <begin position="3216"/>
        <end position="3226"/>
    </location>
</feature>
<feature type="compositionally biased region" description="Basic and acidic residues" evidence="2">
    <location>
        <begin position="1640"/>
        <end position="1678"/>
    </location>
</feature>
<evidence type="ECO:0000256" key="1">
    <source>
        <dbReference type="SAM" id="Coils"/>
    </source>
</evidence>
<dbReference type="SMART" id="SM00164">
    <property type="entry name" value="TBC"/>
    <property type="match status" value="1"/>
</dbReference>
<feature type="coiled-coil region" evidence="1">
    <location>
        <begin position="1710"/>
        <end position="1771"/>
    </location>
</feature>
<feature type="compositionally biased region" description="Basic and acidic residues" evidence="2">
    <location>
        <begin position="1526"/>
        <end position="1565"/>
    </location>
</feature>
<reference evidence="4" key="1">
    <citation type="submission" date="2025-05" db="UniProtKB">
        <authorList>
            <consortium name="RefSeq"/>
        </authorList>
    </citation>
    <scope>NUCLEOTIDE SEQUENCE [LARGE SCALE GENOMIC DNA]</scope>
</reference>
<dbReference type="PANTHER" id="PTHR13399">
    <property type="entry name" value="TRANSLOCON-ASSOCIATED PROTEIN TRAP , GAMMA SUBUNIT"/>
    <property type="match status" value="1"/>
</dbReference>
<feature type="region of interest" description="Disordered" evidence="2">
    <location>
        <begin position="3092"/>
        <end position="3168"/>
    </location>
</feature>
<dbReference type="InterPro" id="IPR035969">
    <property type="entry name" value="Rab-GAP_TBC_sf"/>
</dbReference>
<sequence length="3696" mass="416944">MSEVKQLLSSLLWDIYGKQQREQHSRRFSKYSGKFSKDDPDMFDFSSLKFASCAQDLEHFSVRKLIDISAILKVEIRLMGHFLERVLISRERNRRHQDALCGFVDALLYVRYHNVHPKMRFSLSPPPSSKSASVITSPTNMQANYAQSNYNEPRASGVGARSDDDISPAKATPAAAAAVAAAPAKRDVDDEAASDYNQWLHAMKLVARLPGGMPPEFRRKLWLSLADKYLKSKNVDWAKEEEKCFCEKWREDDEELGIQIVKDLHRTGSNLCTGPAGSINQAKLKRILLGYARYNPEVGYCQGFNMLGALILQVMEKEEAESMKVMIYLVEGVLPPGYFHGSMGGLQADMAVFRELMQTKLPRLAKHLQKLQGPSENAFEPPLTNVFTMQWFLTMFCTCLPMSCVLRVWDLVLIEGSDVLLRTALVLWSLLEDRVLSTRTADDFYGKMGSFSSELLNGHLIDSNGLIEKVVQLGPIPDIQKLRDKHLYNITPLHHKQGLQFYYDDEEPGSDEESRLAVATVWGMPWGRRGSQGQTANATKQVTENKERLALDISLLKKQYDRLRERQRQAHIILTTACSTARQSAIATTSTQSNQSVTMNQLLLGRPAIVTNKGRRPPPGAIPPARKPSLPTVLHSRPPERQLRRGETLHWRDADISKRRRDSLTWKEIKADRATLLRDGVEAVPKSQKLRSRIGKSDSSSYSEESEDDDEEGGSSTDTSLCDEDDPNSGADKTHSSSIENSPKRRAKSSRKAKELSTKLEALNEPSDSEKERKRPKSWAPSSTEIPFMLMTSDSPTYSGDEQKTARSHHFEELIKEEEDSSTECDRLGYKGATASVDWSDTKFSSIAGDLATTKLGALQIQTDVLELPVITSTSQLSPMPDIAAYLNGSNISPLPTPKPLFLDSTNSLGSGDDGEEGKRFAVSDDGVTNQYFERVNSVERPTKLDLFYSLNEEDGIRRDVEEVTDLVEVEKSDRTADTNTKVVCEKSGADDGIKGLEATNEDSHRRMELLMDYSEKSSAAFIAEATTELSTCLRQDTNKDSHETADFRNTIHGKVESDGISRDTIRDDNIPGKAAAQFEEHSAKVGERKVYEDKVKAVGPKKSNILSSAYRKRRDPRRMTLTRSATIEIEERFQALERRMSEDSFRTDKMKTNGENMFVEDSARKIPTSAELDKRLNTLENDAKVKKRFAESSEFRDLAKHKSTELTNSPFTESKHVEDSSKNLNENSKREDLEVKALDTDISNRIPVIVNFQKTPEDTLPKRASNHIPSTTELEDRYNALERQLSSNGLPSKSSMDLRRDDKADSSKDIPTPPNTPTESRKQHSEKGENQKKLKNEIETDADLDKEQETGETEKPPLRKLPSTAELEDRFNALERRMSTQKSSPRKTKKEPPDEADVEERKGTKKKPKDEDSEVESAIKEKTKIPSDEDIRTEEVKENVHLAEQVELETKKGTTEGTTEEDAKLNAQSEEENKLEKENVKRTMDNEAKCSGKHSEEKDKEARDLERSGHSDNCQLDTRTTAEATKPEIDTKKVIDTNKLENQSNEREGENSKAVVESKGEAKNAGKKSPPSTEELEKRFKALEKQMSSASLVSSKEKKSSTDSTKTQENRNKDSSHKSANTVQEKKSSTSTETCQTKSEVKESPPKAEKIVEKSNKELELSTESEKAKSKNIEKKKTATQSKEPKAQIQLGQNKDIPNSERTRDVNAIKNFEEKCKQVNIELAKQDGADIEDTQNKVKTPDPKLIEVFKEKCKEVNEELTKTAERIEVQVETGESSKTLNVKSKRRASEPPSTEDLEKRYESLKRRMSTKSVAEKEHDVKVKSETVVEEESHESPEVRVVTKEAKRKPSEPPSTEDLESRYEALQRRTSEQNAQKVEKRHETGKREEKATNEKTTKTTNKEKLTNAQDDEQKTAVVDTKVASNIPIAPPMPLKDSAETPFNDEQHRALIEEFQSKIKVQPNGDNLKPSDINPNRRIIPERQRASPFDGTSEAHANTAFFRSENYEPWYHQSYKMVRRFSDLPSRADLENRLQFLERQLIMKFYKQRCASDSEVASRKQFADLKSQSADDEVPTTSTRAQQQTADDLERRVLALEKQYSENSLKLLEAVRIKEQQAAVETDSPRRLSTETVDATGKELVRYVGELEDSGALKPINISINIKMMLKRNEDTEATTKPKDNLPTAAELEKRLEVLEQQLKLSRSRREGSIDQSNADATQELKKSVEISDKTVPSEKVNVEVVKETPEIKKVVKEVLNEECKNDNKVAENVNTEKVDKEKSQTEANDPEILSNKKDEKEKSQAKASASENVNKNTEDREKGQVKTDASKAEKTLENQQIARSNKECIDNKGKPNDKDTSNTNSIPQQVHEHNDNKTQSLSKEEKPTEVLVREKDVLAKEVQHESNKETEKVKEHSAVQQDSNKEKQDDSKVPNEGIETHEATKCISAPTQTAIQVGTSDPNNKTMVLLLDNEPKAVKVRRLTRANTEELENLFQALEKQLSDRNLIKSEDGKLMRAAEKSEVTTSEESKAITQLSKEIEDFTKSDKTAKEEETTPKKAADVSKTPTEDYDWGTDPVKRHLKRKTAHLPSTKELEARFRSLERQIKLLEDVEKIDVEQRLNEIERKIKMQYSLSHEKDLTKFLELCEGKNLDELPEAISAARDRYQPDEGSATRTPTPKKDRSPYTSPSRNKEKTPYTSPAHTPRESRSPKRHTSPGRVRYEDINASGSKSPKRRASPGHVRYEDPNIPSTEDLEYRFRALELPRSKSRESLNSKSQRNVSDSKKSLIHPLEMLLDPSPDEDAIPTTGELEHRIRVLDDKRKTTSPSRRPRSHSPTIEDIKNRKLAEEQQPRTPIHNLEKLVASPTKRELPTAEELEARMRALEEEHCFDFKMQKSYQEFNRKLKDAVSPSLSFEEFKTSKSREESPRRGESNRSTTPKSALRDTASSYEDTPYRSTSPKAIRFRDEEADYVPCMPYRPKSRTDIRDVTGRTTLTDSCSSINAIGHTTEGLDEFGSRLMRETSPLQRTGSHTGVPLRTNDNINERLDSIKNTIKSIDTLCEEKPYRKERCQRYIDSLFSDSIHFASKKTSLEDLSRSESRAHEYGPTIRVSDHSQRHSDYLYGRATGSADSIRSTSPLRAASPLHHRSNRDIRREISPRRRREEDRAEYESRVRRENMLPNYYLFDNHRDVSSSSLIKFHKVDRQLDTYKYDDRDRSSSRSASRSPLRSPYGSRETMMTTERMLHDNTKASTLQHNTNTNHSCHDNDRYNTKTLNDKNFELDLDRQQAYTMHHHTTDKLLGLDPLKRSITPVYAPGRLDIRHTTVTSTFYDRLLAEKEIERKFSRPSSRSPIVSPSVTSKSYVDLASASAKALYQDKSPTAAVTMRLDRSTGLSSFCNTEKTQHYRNSMTGSYPSSAYSATNQTNLSNSNTTTPKFSTNTDTHTNITTNNCTAATLNSATTITAGVGYMSNSTTTTTTTAITANTTGTPTTTTEITTNYRIAGLSGNTTNYTTNFTSTPATATTITNFSFSSMNITNTPITTTTATVSNLNSKHSFTMLDRSTTTTTIPTTTTLYSTETTTMTTTTTANTYNLYNLTTTITTAMTTAMTTTRTTTNTTAVGSENTNKFITNNSSPSFLSYNATSGGNPYTSNTPLGMALPTMQPTSVTTTFASLGLYTSNLNSYNNNNNNFGSNNSHLN</sequence>
<feature type="region of interest" description="Disordered" evidence="2">
    <location>
        <begin position="2540"/>
        <end position="2572"/>
    </location>
</feature>
<dbReference type="Gene3D" id="1.10.472.80">
    <property type="entry name" value="Ypt/Rab-GAP domain of gyp1p, domain 3"/>
    <property type="match status" value="1"/>
</dbReference>
<feature type="compositionally biased region" description="Basic and acidic residues" evidence="2">
    <location>
        <begin position="1596"/>
        <end position="1618"/>
    </location>
</feature>
<name>A0ABM3J8Z2_BACDO</name>
<feature type="compositionally biased region" description="Basic and acidic residues" evidence="2">
    <location>
        <begin position="2312"/>
        <end position="2332"/>
    </location>
</feature>
<dbReference type="InterPro" id="IPR032738">
    <property type="entry name" value="Tbc1d30_C"/>
</dbReference>
<feature type="compositionally biased region" description="Basic and acidic residues" evidence="2">
    <location>
        <begin position="1834"/>
        <end position="1851"/>
    </location>
</feature>
<feature type="compositionally biased region" description="Acidic residues" evidence="2">
    <location>
        <begin position="704"/>
        <end position="713"/>
    </location>
</feature>
<feature type="compositionally biased region" description="Basic and acidic residues" evidence="2">
    <location>
        <begin position="1320"/>
        <end position="1358"/>
    </location>
</feature>
<feature type="compositionally biased region" description="Basic and acidic residues" evidence="2">
    <location>
        <begin position="3146"/>
        <end position="3168"/>
    </location>
</feature>
<dbReference type="PROSITE" id="PS50086">
    <property type="entry name" value="TBC_RABGAP"/>
    <property type="match status" value="1"/>
</dbReference>
<feature type="region of interest" description="Disordered" evidence="2">
    <location>
        <begin position="1285"/>
        <end position="1703"/>
    </location>
</feature>
<feature type="compositionally biased region" description="Basic and acidic residues" evidence="2">
    <location>
        <begin position="1297"/>
        <end position="1309"/>
    </location>
</feature>
<feature type="compositionally biased region" description="Basic and acidic residues" evidence="2">
    <location>
        <begin position="637"/>
        <end position="648"/>
    </location>
</feature>
<feature type="region of interest" description="Disordered" evidence="2">
    <location>
        <begin position="2064"/>
        <end position="2085"/>
    </location>
</feature>
<dbReference type="Proteomes" id="UP001652620">
    <property type="component" value="Chromosome 2"/>
</dbReference>
<dbReference type="Pfam" id="PF00566">
    <property type="entry name" value="RabGAP-TBC"/>
    <property type="match status" value="1"/>
</dbReference>
<feature type="region of interest" description="Disordered" evidence="2">
    <location>
        <begin position="2812"/>
        <end position="2840"/>
    </location>
</feature>